<accession>A0A076LEG7</accession>
<dbReference type="STRING" id="1301915.JH146_0347"/>
<evidence type="ECO:0000313" key="3">
    <source>
        <dbReference type="EMBL" id="AIJ05197.1"/>
    </source>
</evidence>
<dbReference type="EMBL" id="CP009149">
    <property type="protein sequence ID" value="AIJ05197.1"/>
    <property type="molecule type" value="Genomic_DNA"/>
</dbReference>
<evidence type="ECO:0000313" key="4">
    <source>
        <dbReference type="Proteomes" id="UP000028781"/>
    </source>
</evidence>
<dbReference type="GO" id="GO:0008270">
    <property type="term" value="F:zinc ion binding"/>
    <property type="evidence" value="ECO:0007669"/>
    <property type="project" value="UniProtKB-KW"/>
</dbReference>
<proteinExistence type="predicted"/>
<sequence length="228" mass="27557">MYYDQKIIERGKLYYRNNLVKYCIKYKNFLFGEVIGSETYKVKVDLNDNYFGLCTCPYKYNCKHAYALIEAYKNNNYIDAEEIFKELKNKTKEEILEILKNLVVKHYLWDEFLDTDSLLNKAIGLIKLIPLERKNIHTFKSFLRNQFVKNADDEELIKVIDEMIKADLDFNNSDIIESLTIILDEIFRRENKEAIKKLINLYRKHKRELWIVGDYLIIHYDDYFDYMD</sequence>
<dbReference type="GeneID" id="24890940"/>
<gene>
    <name evidence="3" type="ORF">JH146_0347</name>
</gene>
<evidence type="ECO:0000256" key="1">
    <source>
        <dbReference type="PROSITE-ProRule" id="PRU00325"/>
    </source>
</evidence>
<keyword evidence="1" id="KW-0863">Zinc-finger</keyword>
<keyword evidence="1" id="KW-0479">Metal-binding</keyword>
<dbReference type="Proteomes" id="UP000028781">
    <property type="component" value="Chromosome"/>
</dbReference>
<dbReference type="Pfam" id="PF04434">
    <property type="entry name" value="SWIM"/>
    <property type="match status" value="1"/>
</dbReference>
<keyword evidence="1" id="KW-0862">Zinc</keyword>
<dbReference type="KEGG" id="mjh:JH146_0347"/>
<protein>
    <submittedName>
        <fullName evidence="3">Zinc finger SWIM domain protein</fullName>
    </submittedName>
</protein>
<organism evidence="3 4">
    <name type="scientific">Methanocaldococcus bathoardescens</name>
    <dbReference type="NCBI Taxonomy" id="1301915"/>
    <lineage>
        <taxon>Archaea</taxon>
        <taxon>Methanobacteriati</taxon>
        <taxon>Methanobacteriota</taxon>
        <taxon>Methanomada group</taxon>
        <taxon>Methanococci</taxon>
        <taxon>Methanococcales</taxon>
        <taxon>Methanocaldococcaceae</taxon>
        <taxon>Methanocaldococcus</taxon>
    </lineage>
</organism>
<dbReference type="RefSeq" id="WP_048201389.1">
    <property type="nucleotide sequence ID" value="NZ_CP009149.1"/>
</dbReference>
<dbReference type="PROSITE" id="PS50966">
    <property type="entry name" value="ZF_SWIM"/>
    <property type="match status" value="1"/>
</dbReference>
<feature type="domain" description="SWIM-type" evidence="2">
    <location>
        <begin position="40"/>
        <end position="73"/>
    </location>
</feature>
<dbReference type="InterPro" id="IPR007527">
    <property type="entry name" value="Znf_SWIM"/>
</dbReference>
<name>A0A076LEG7_9EURY</name>
<reference evidence="3 4" key="1">
    <citation type="journal article" date="2015" name="Int. J. Syst. Evol. Microbiol.">
        <title>M ethanocaldococcus bathoardescens sp. nov., a hyperthermophilic methanogen isolated from a volcanically active deep-sea hydrothermal vent.</title>
        <authorList>
            <person name="Stewart L.C."/>
            <person name="Jung J.H."/>
            <person name="Kim Y.T."/>
            <person name="Kwon S.W."/>
            <person name="Park C.S."/>
            <person name="Holden J.F."/>
        </authorList>
    </citation>
    <scope>NUCLEOTIDE SEQUENCE [LARGE SCALE GENOMIC DNA]</scope>
    <source>
        <strain evidence="3 4">JH146</strain>
    </source>
</reference>
<dbReference type="AlphaFoldDB" id="A0A076LEG7"/>
<evidence type="ECO:0000259" key="2">
    <source>
        <dbReference type="PROSITE" id="PS50966"/>
    </source>
</evidence>
<dbReference type="OrthoDB" id="41163at2157"/>
<dbReference type="HOGENOM" id="CLU_1207638_0_0_2"/>
<keyword evidence="4" id="KW-1185">Reference proteome</keyword>